<keyword evidence="10" id="KW-0067">ATP-binding</keyword>
<dbReference type="EMBL" id="JAWDKA010000003">
    <property type="protein sequence ID" value="MDV0441400.1"/>
    <property type="molecule type" value="Genomic_DNA"/>
</dbReference>
<feature type="transmembrane region" description="Helical" evidence="7">
    <location>
        <begin position="352"/>
        <end position="370"/>
    </location>
</feature>
<evidence type="ECO:0000259" key="8">
    <source>
        <dbReference type="Pfam" id="PF02687"/>
    </source>
</evidence>
<dbReference type="Pfam" id="PF12704">
    <property type="entry name" value="MacB_PCD"/>
    <property type="match status" value="1"/>
</dbReference>
<evidence type="ECO:0000313" key="10">
    <source>
        <dbReference type="EMBL" id="MDV0441400.1"/>
    </source>
</evidence>
<sequence length="412" mass="43738">MSKTSSTSVVGKLISPIIFELSIRNLRLNFLRSLLSMVGIIIGVVAITSLGMMGAAFSSDMTSILSSSTNSLTIYSADEKIVDGVSANGLSSKDLRDIEAAIRTVTSDYSLIPMYQGSKSITSGKDAFSASVYGLEPGDIPDLVTISSGKVPRSTEGVLIGQKLADDYDLRIGSRLMMTDKNGATTAVRVVGIMESSGMSLTFSTDRAIVGTATWFESMANTHKLYYSAMVKTGNLDNLDPMVEAIEKRLNGRADRKTDDRVNILDARQFAAAMQEGLGMVSLFLMAIGGISLLVAAIAIFNVMLMSVNERIREIGILRSIGTLRSQVLLMFLYEAIIIGLIGALIGGILSAGASAVVIGLLFGNIALMFTPAVLVYIPYGIIIGVVVCLLSGLYPAWKAANLNPVEALASD</sequence>
<feature type="transmembrane region" description="Helical" evidence="7">
    <location>
        <begin position="377"/>
        <end position="398"/>
    </location>
</feature>
<dbReference type="AlphaFoldDB" id="A0AAE4MAR2"/>
<keyword evidence="3 7" id="KW-0812">Transmembrane</keyword>
<comment type="subcellular location">
    <subcellularLocation>
        <location evidence="1">Cell membrane</location>
        <topology evidence="1">Multi-pass membrane protein</topology>
    </subcellularLocation>
</comment>
<name>A0AAE4MAR2_9EURY</name>
<feature type="domain" description="ABC3 transporter permease C-terminal" evidence="8">
    <location>
        <begin position="287"/>
        <end position="405"/>
    </location>
</feature>
<evidence type="ECO:0000259" key="9">
    <source>
        <dbReference type="Pfam" id="PF12704"/>
    </source>
</evidence>
<comment type="similarity">
    <text evidence="6">Belongs to the ABC-4 integral membrane protein family.</text>
</comment>
<reference evidence="10" key="1">
    <citation type="submission" date="2023-06" db="EMBL/GenBank/DDBJ databases">
        <title>Genome sequence of Methancorpusculaceae sp. Ag1.</title>
        <authorList>
            <person name="Protasov E."/>
            <person name="Platt K."/>
            <person name="Poehlein A."/>
            <person name="Daniel R."/>
            <person name="Brune A."/>
        </authorList>
    </citation>
    <scope>NUCLEOTIDE SEQUENCE</scope>
    <source>
        <strain evidence="10">Ag1</strain>
    </source>
</reference>
<dbReference type="InterPro" id="IPR025857">
    <property type="entry name" value="MacB_PCD"/>
</dbReference>
<dbReference type="RefSeq" id="WP_338093799.1">
    <property type="nucleotide sequence ID" value="NZ_JAWDKA010000003.1"/>
</dbReference>
<keyword evidence="5 7" id="KW-0472">Membrane</keyword>
<keyword evidence="10" id="KW-0378">Hydrolase</keyword>
<proteinExistence type="inferred from homology"/>
<dbReference type="InterPro" id="IPR003838">
    <property type="entry name" value="ABC3_permease_C"/>
</dbReference>
<dbReference type="Proteomes" id="UP001273136">
    <property type="component" value="Unassembled WGS sequence"/>
</dbReference>
<evidence type="ECO:0000313" key="11">
    <source>
        <dbReference type="Proteomes" id="UP001273136"/>
    </source>
</evidence>
<dbReference type="EC" id="3.6.3.-" evidence="10"/>
<protein>
    <submittedName>
        <fullName evidence="10">Macrolide export ATP-binding/permease protein MacB</fullName>
        <ecNumber evidence="10">3.6.3.-</ecNumber>
    </submittedName>
</protein>
<dbReference type="InterPro" id="IPR050250">
    <property type="entry name" value="Macrolide_Exporter_MacB"/>
</dbReference>
<keyword evidence="4 7" id="KW-1133">Transmembrane helix</keyword>
<gene>
    <name evidence="10" type="primary">macB</name>
    <name evidence="10" type="ORF">McpAg1_05860</name>
</gene>
<evidence type="ECO:0000256" key="1">
    <source>
        <dbReference type="ARBA" id="ARBA00004651"/>
    </source>
</evidence>
<feature type="transmembrane region" description="Helical" evidence="7">
    <location>
        <begin position="283"/>
        <end position="308"/>
    </location>
</feature>
<evidence type="ECO:0000256" key="5">
    <source>
        <dbReference type="ARBA" id="ARBA00023136"/>
    </source>
</evidence>
<dbReference type="Pfam" id="PF02687">
    <property type="entry name" value="FtsX"/>
    <property type="match status" value="1"/>
</dbReference>
<evidence type="ECO:0000256" key="7">
    <source>
        <dbReference type="SAM" id="Phobius"/>
    </source>
</evidence>
<dbReference type="GO" id="GO:0016787">
    <property type="term" value="F:hydrolase activity"/>
    <property type="evidence" value="ECO:0007669"/>
    <property type="project" value="UniProtKB-KW"/>
</dbReference>
<dbReference type="GO" id="GO:0005886">
    <property type="term" value="C:plasma membrane"/>
    <property type="evidence" value="ECO:0007669"/>
    <property type="project" value="UniProtKB-SubCell"/>
</dbReference>
<accession>A0AAE4MAR2</accession>
<evidence type="ECO:0000256" key="4">
    <source>
        <dbReference type="ARBA" id="ARBA00022989"/>
    </source>
</evidence>
<evidence type="ECO:0000256" key="6">
    <source>
        <dbReference type="ARBA" id="ARBA00038076"/>
    </source>
</evidence>
<keyword evidence="10" id="KW-0547">Nucleotide-binding</keyword>
<evidence type="ECO:0000256" key="3">
    <source>
        <dbReference type="ARBA" id="ARBA00022692"/>
    </source>
</evidence>
<dbReference type="GO" id="GO:0022857">
    <property type="term" value="F:transmembrane transporter activity"/>
    <property type="evidence" value="ECO:0007669"/>
    <property type="project" value="TreeGrafter"/>
</dbReference>
<dbReference type="PANTHER" id="PTHR30572:SF4">
    <property type="entry name" value="ABC TRANSPORTER PERMEASE YTRF"/>
    <property type="match status" value="1"/>
</dbReference>
<dbReference type="PANTHER" id="PTHR30572">
    <property type="entry name" value="MEMBRANE COMPONENT OF TRANSPORTER-RELATED"/>
    <property type="match status" value="1"/>
</dbReference>
<keyword evidence="2" id="KW-1003">Cell membrane</keyword>
<feature type="transmembrane region" description="Helical" evidence="7">
    <location>
        <begin position="34"/>
        <end position="57"/>
    </location>
</feature>
<comment type="caution">
    <text evidence="10">The sequence shown here is derived from an EMBL/GenBank/DDBJ whole genome shotgun (WGS) entry which is preliminary data.</text>
</comment>
<organism evidence="10 11">
    <name type="scientific">Methanorbis furvi</name>
    <dbReference type="NCBI Taxonomy" id="3028299"/>
    <lineage>
        <taxon>Archaea</taxon>
        <taxon>Methanobacteriati</taxon>
        <taxon>Methanobacteriota</taxon>
        <taxon>Stenosarchaea group</taxon>
        <taxon>Methanomicrobia</taxon>
        <taxon>Methanomicrobiales</taxon>
        <taxon>Methanocorpusculaceae</taxon>
        <taxon>Methanorbis</taxon>
    </lineage>
</organism>
<feature type="domain" description="MacB-like periplasmic core" evidence="9">
    <location>
        <begin position="33"/>
        <end position="248"/>
    </location>
</feature>
<dbReference type="GO" id="GO:0005524">
    <property type="term" value="F:ATP binding"/>
    <property type="evidence" value="ECO:0007669"/>
    <property type="project" value="UniProtKB-KW"/>
</dbReference>
<keyword evidence="11" id="KW-1185">Reference proteome</keyword>
<evidence type="ECO:0000256" key="2">
    <source>
        <dbReference type="ARBA" id="ARBA00022475"/>
    </source>
</evidence>